<evidence type="ECO:0000256" key="1">
    <source>
        <dbReference type="ARBA" id="ARBA00008553"/>
    </source>
</evidence>
<evidence type="ECO:0000256" key="9">
    <source>
        <dbReference type="RuleBase" id="RU003930"/>
    </source>
</evidence>
<dbReference type="InterPro" id="IPR031310">
    <property type="entry name" value="Ribosomal_uL5_N"/>
</dbReference>
<reference evidence="12" key="1">
    <citation type="submission" date="2020-10" db="EMBL/GenBank/DDBJ databases">
        <title>Microbiome of the Black Sea water column analyzed by genome centric metagenomics.</title>
        <authorList>
            <person name="Cabello-Yeves P.J."/>
            <person name="Callieri C."/>
            <person name="Picazo A."/>
            <person name="Mehrshad M."/>
            <person name="Haro-Moreno J.M."/>
            <person name="Roda-Garcia J."/>
            <person name="Dzembekova N."/>
            <person name="Slabakova V."/>
            <person name="Slabakova N."/>
            <person name="Moncheva S."/>
            <person name="Rodriguez-Valera F."/>
        </authorList>
    </citation>
    <scope>NUCLEOTIDE SEQUENCE</scope>
    <source>
        <strain evidence="12">BS307-5m-G49</strain>
    </source>
</reference>
<accession>A0A937I7E2</accession>
<keyword evidence="6 8" id="KW-0687">Ribonucleoprotein</keyword>
<evidence type="ECO:0000256" key="7">
    <source>
        <dbReference type="ARBA" id="ARBA00035245"/>
    </source>
</evidence>
<comment type="function">
    <text evidence="8">This is 1 of the proteins that bind and probably mediate the attachment of the 5S RNA into the large ribosomal subunit, where it forms part of the central protuberance. In the 70S ribosome it contacts protein S13 of the 30S subunit (bridge B1b), connecting the 2 subunits; this bridge is implicated in subunit movement. Contacts the P site tRNA; the 5S rRNA and some of its associated proteins might help stabilize positioning of ribosome-bound tRNAs.</text>
</comment>
<dbReference type="NCBIfam" id="NF000585">
    <property type="entry name" value="PRK00010.1"/>
    <property type="match status" value="1"/>
</dbReference>
<evidence type="ECO:0000313" key="12">
    <source>
        <dbReference type="EMBL" id="MBL6811766.1"/>
    </source>
</evidence>
<evidence type="ECO:0000313" key="13">
    <source>
        <dbReference type="Proteomes" id="UP000744438"/>
    </source>
</evidence>
<feature type="domain" description="Large ribosomal subunit protein uL5 C-terminal" evidence="11">
    <location>
        <begin position="87"/>
        <end position="180"/>
    </location>
</feature>
<dbReference type="SUPFAM" id="SSF55282">
    <property type="entry name" value="RL5-like"/>
    <property type="match status" value="1"/>
</dbReference>
<dbReference type="HAMAP" id="MF_01333_B">
    <property type="entry name" value="Ribosomal_uL5_B"/>
    <property type="match status" value="1"/>
</dbReference>
<keyword evidence="3 8" id="KW-0699">rRNA-binding</keyword>
<dbReference type="GO" id="GO:0003735">
    <property type="term" value="F:structural constituent of ribosome"/>
    <property type="evidence" value="ECO:0007669"/>
    <property type="project" value="InterPro"/>
</dbReference>
<keyword evidence="5 8" id="KW-0689">Ribosomal protein</keyword>
<name>A0A937I7E2_9GAMM</name>
<dbReference type="GO" id="GO:0005840">
    <property type="term" value="C:ribosome"/>
    <property type="evidence" value="ECO:0007669"/>
    <property type="project" value="UniProtKB-KW"/>
</dbReference>
<organism evidence="12 13">
    <name type="scientific">SAR86 cluster bacterium</name>
    <dbReference type="NCBI Taxonomy" id="2030880"/>
    <lineage>
        <taxon>Bacteria</taxon>
        <taxon>Pseudomonadati</taxon>
        <taxon>Pseudomonadota</taxon>
        <taxon>Gammaproteobacteria</taxon>
        <taxon>SAR86 cluster</taxon>
    </lineage>
</organism>
<evidence type="ECO:0000259" key="11">
    <source>
        <dbReference type="Pfam" id="PF00673"/>
    </source>
</evidence>
<dbReference type="GO" id="GO:1990904">
    <property type="term" value="C:ribonucleoprotein complex"/>
    <property type="evidence" value="ECO:0007669"/>
    <property type="project" value="UniProtKB-KW"/>
</dbReference>
<sequence>MSTSILKKTYLEKAVPNLKESLGFKSNMAVPKITKVTLNMGLGPDAVNDRKVIDTAIEDLRLISGQQPVKTLVRKSVASFKIRDGYPIGCKVTLRGERMYDFLDRLLNIAIPRERDFRGLSVKSFDGQGNYTMGIKEHIIFPEIDYDKVQKIRGMDISITTSARNDEEGLSLLKELNFPFVS</sequence>
<dbReference type="GO" id="GO:0019843">
    <property type="term" value="F:rRNA binding"/>
    <property type="evidence" value="ECO:0007669"/>
    <property type="project" value="UniProtKB-UniRule"/>
</dbReference>
<comment type="subunit">
    <text evidence="8">Part of the 50S ribosomal subunit; part of the 5S rRNA/L5/L18/L25 subcomplex. Contacts the 5S rRNA and the P site tRNA. Forms a bridge to the 30S subunit in the 70S ribosome.</text>
</comment>
<feature type="domain" description="Large ribosomal subunit protein uL5 N-terminal" evidence="10">
    <location>
        <begin position="27"/>
        <end position="83"/>
    </location>
</feature>
<evidence type="ECO:0000256" key="4">
    <source>
        <dbReference type="ARBA" id="ARBA00022884"/>
    </source>
</evidence>
<comment type="caution">
    <text evidence="12">The sequence shown here is derived from an EMBL/GenBank/DDBJ whole genome shotgun (WGS) entry which is preliminary data.</text>
</comment>
<dbReference type="InterPro" id="IPR031309">
    <property type="entry name" value="Ribosomal_uL5_C"/>
</dbReference>
<dbReference type="EMBL" id="JADHQC010000011">
    <property type="protein sequence ID" value="MBL6811766.1"/>
    <property type="molecule type" value="Genomic_DNA"/>
</dbReference>
<dbReference type="InterPro" id="IPR002132">
    <property type="entry name" value="Ribosomal_uL5"/>
</dbReference>
<dbReference type="PIRSF" id="PIRSF002161">
    <property type="entry name" value="Ribosomal_L5"/>
    <property type="match status" value="1"/>
</dbReference>
<dbReference type="Gene3D" id="3.30.1440.10">
    <property type="match status" value="1"/>
</dbReference>
<keyword evidence="2 8" id="KW-0820">tRNA-binding</keyword>
<protein>
    <recommendedName>
        <fullName evidence="7 8">Large ribosomal subunit protein uL5</fullName>
    </recommendedName>
</protein>
<dbReference type="Pfam" id="PF00673">
    <property type="entry name" value="Ribosomal_L5_C"/>
    <property type="match status" value="1"/>
</dbReference>
<dbReference type="Proteomes" id="UP000744438">
    <property type="component" value="Unassembled WGS sequence"/>
</dbReference>
<evidence type="ECO:0000256" key="3">
    <source>
        <dbReference type="ARBA" id="ARBA00022730"/>
    </source>
</evidence>
<dbReference type="FunFam" id="3.30.1440.10:FF:000001">
    <property type="entry name" value="50S ribosomal protein L5"/>
    <property type="match status" value="1"/>
</dbReference>
<gene>
    <name evidence="8 12" type="primary">rplE</name>
    <name evidence="12" type="ORF">ISQ63_02645</name>
</gene>
<keyword evidence="4 8" id="KW-0694">RNA-binding</keyword>
<dbReference type="InterPro" id="IPR020930">
    <property type="entry name" value="Ribosomal_uL5_bac-type"/>
</dbReference>
<proteinExistence type="inferred from homology"/>
<dbReference type="PANTHER" id="PTHR11994">
    <property type="entry name" value="60S RIBOSOMAL PROTEIN L11-RELATED"/>
    <property type="match status" value="1"/>
</dbReference>
<evidence type="ECO:0000259" key="10">
    <source>
        <dbReference type="Pfam" id="PF00281"/>
    </source>
</evidence>
<comment type="similarity">
    <text evidence="1 8 9">Belongs to the universal ribosomal protein uL5 family.</text>
</comment>
<dbReference type="GO" id="GO:0006412">
    <property type="term" value="P:translation"/>
    <property type="evidence" value="ECO:0007669"/>
    <property type="project" value="UniProtKB-UniRule"/>
</dbReference>
<evidence type="ECO:0000256" key="6">
    <source>
        <dbReference type="ARBA" id="ARBA00023274"/>
    </source>
</evidence>
<evidence type="ECO:0000256" key="8">
    <source>
        <dbReference type="HAMAP-Rule" id="MF_01333"/>
    </source>
</evidence>
<dbReference type="Pfam" id="PF00281">
    <property type="entry name" value="Ribosomal_L5"/>
    <property type="match status" value="1"/>
</dbReference>
<evidence type="ECO:0000256" key="2">
    <source>
        <dbReference type="ARBA" id="ARBA00022555"/>
    </source>
</evidence>
<dbReference type="AlphaFoldDB" id="A0A937I7E2"/>
<dbReference type="GO" id="GO:0000049">
    <property type="term" value="F:tRNA binding"/>
    <property type="evidence" value="ECO:0007669"/>
    <property type="project" value="UniProtKB-UniRule"/>
</dbReference>
<dbReference type="InterPro" id="IPR022803">
    <property type="entry name" value="Ribosomal_uL5_dom_sf"/>
</dbReference>
<evidence type="ECO:0000256" key="5">
    <source>
        <dbReference type="ARBA" id="ARBA00022980"/>
    </source>
</evidence>